<evidence type="ECO:0000256" key="1">
    <source>
        <dbReference type="SAM" id="MobiDB-lite"/>
    </source>
</evidence>
<keyword evidence="4" id="KW-1185">Reference proteome</keyword>
<protein>
    <recommendedName>
        <fullName evidence="2">DNA/RNA-binding protein Alba-like domain-containing protein</fullName>
    </recommendedName>
</protein>
<accession>A0AAD9I3F9</accession>
<proteinExistence type="predicted"/>
<gene>
    <name evidence="3" type="ORF">P8C59_004141</name>
</gene>
<feature type="domain" description="DNA/RNA-binding protein Alba-like" evidence="2">
    <location>
        <begin position="72"/>
        <end position="146"/>
    </location>
</feature>
<evidence type="ECO:0000259" key="2">
    <source>
        <dbReference type="Pfam" id="PF01918"/>
    </source>
</evidence>
<feature type="region of interest" description="Disordered" evidence="1">
    <location>
        <begin position="1"/>
        <end position="24"/>
    </location>
</feature>
<dbReference type="EMBL" id="JAQQPM010000003">
    <property type="protein sequence ID" value="KAK2069577.1"/>
    <property type="molecule type" value="Genomic_DNA"/>
</dbReference>
<name>A0AAD9I3F9_9PEZI</name>
<dbReference type="GO" id="GO:0003676">
    <property type="term" value="F:nucleic acid binding"/>
    <property type="evidence" value="ECO:0007669"/>
    <property type="project" value="InterPro"/>
</dbReference>
<dbReference type="InterPro" id="IPR002775">
    <property type="entry name" value="DNA/RNA-bd_Alba-like"/>
</dbReference>
<reference evidence="3" key="1">
    <citation type="journal article" date="2023" name="Mol. Plant Microbe Interact.">
        <title>Elucidating the Obligate Nature and Biological Capacity of an Invasive Fungal Corn Pathogen.</title>
        <authorList>
            <person name="MacCready J.S."/>
            <person name="Roggenkamp E.M."/>
            <person name="Gdanetz K."/>
            <person name="Chilvers M.I."/>
        </authorList>
    </citation>
    <scope>NUCLEOTIDE SEQUENCE</scope>
    <source>
        <strain evidence="3">PM02</strain>
    </source>
</reference>
<evidence type="ECO:0000313" key="4">
    <source>
        <dbReference type="Proteomes" id="UP001217918"/>
    </source>
</evidence>
<comment type="caution">
    <text evidence="3">The sequence shown here is derived from an EMBL/GenBank/DDBJ whole genome shotgun (WGS) entry which is preliminary data.</text>
</comment>
<dbReference type="Proteomes" id="UP001217918">
    <property type="component" value="Unassembled WGS sequence"/>
</dbReference>
<evidence type="ECO:0000313" key="3">
    <source>
        <dbReference type="EMBL" id="KAK2069577.1"/>
    </source>
</evidence>
<dbReference type="Pfam" id="PF01918">
    <property type="entry name" value="Alba"/>
    <property type="match status" value="1"/>
</dbReference>
<organism evidence="3 4">
    <name type="scientific">Phyllachora maydis</name>
    <dbReference type="NCBI Taxonomy" id="1825666"/>
    <lineage>
        <taxon>Eukaryota</taxon>
        <taxon>Fungi</taxon>
        <taxon>Dikarya</taxon>
        <taxon>Ascomycota</taxon>
        <taxon>Pezizomycotina</taxon>
        <taxon>Sordariomycetes</taxon>
        <taxon>Sordariomycetidae</taxon>
        <taxon>Phyllachorales</taxon>
        <taxon>Phyllachoraceae</taxon>
        <taxon>Phyllachora</taxon>
    </lineage>
</organism>
<sequence length="248" mass="27392">MAALGLSPNGTAHTAKRKQHHEAVEVSVPKKQRVAASTQSSALTPRPLACTLAVRPHEALIAQLSPYYDVKTLSIQPSTKISTHVDKVIQHLGRFNPMDVKVLPGVVLLYSKHEAANKLVTISETVRRRIGEAEQEWYLYNVLRETETSEETERLEGVSVVEDTVAIVQPDEDNEMTEDADDGYYETMGTAPTVFEQAIAPVKTRRKSFLSVFISRVPVAILSALSSTGFQTNEAQIDHARKKKMGVV</sequence>
<dbReference type="AlphaFoldDB" id="A0AAD9I3F9"/>